<dbReference type="AlphaFoldDB" id="I0EP59"/>
<evidence type="ECO:0000256" key="1">
    <source>
        <dbReference type="SAM" id="SignalP"/>
    </source>
</evidence>
<dbReference type="HOGENOM" id="CLU_026212_2_0_7"/>
<keyword evidence="1" id="KW-0732">Signal</keyword>
<sequence length="188" mass="21153">MIKKIACILSLTASLAIAGEKSGFFMGAGYQQGRSGPYNHKYSDWRHGTDLYGLNAKLGYTGFANKWFGARIYGFLDWFNTNADSNGKKTNLLTYGGGGDLMLNIIPLDKWALGVFGGIQLAGNTWMFTNNVNHTQFQFLWNVGGRMRIGEHSAFEAGVKFPMINQQSNTQKGLIRYYSWYVDYVYTF</sequence>
<dbReference type="STRING" id="182217.HCW_07350"/>
<feature type="signal peptide" evidence="1">
    <location>
        <begin position="1"/>
        <end position="18"/>
    </location>
</feature>
<name>I0EP59_HELC0</name>
<accession>I0EP59</accession>
<dbReference type="Pfam" id="PF01856">
    <property type="entry name" value="HP_OMP"/>
    <property type="match status" value="1"/>
</dbReference>
<gene>
    <name evidence="2" type="ordered locus">HCW_07350</name>
</gene>
<dbReference type="PRINTS" id="PR01776">
    <property type="entry name" value="HPOMPFAMILY"/>
</dbReference>
<protein>
    <submittedName>
        <fullName evidence="2">Outer membrane protein HorE</fullName>
    </submittedName>
</protein>
<feature type="chain" id="PRO_5003626349" evidence="1">
    <location>
        <begin position="19"/>
        <end position="188"/>
    </location>
</feature>
<dbReference type="Proteomes" id="UP000005010">
    <property type="component" value="Chromosome"/>
</dbReference>
<dbReference type="KEGG" id="hce:HCW_07350"/>
<evidence type="ECO:0000313" key="2">
    <source>
        <dbReference type="EMBL" id="AFI04728.1"/>
    </source>
</evidence>
<organism evidence="2 3">
    <name type="scientific">Helicobacter cetorum (strain ATCC BAA-429 / MIT 00-7128)</name>
    <dbReference type="NCBI Taxonomy" id="182217"/>
    <lineage>
        <taxon>Bacteria</taxon>
        <taxon>Pseudomonadati</taxon>
        <taxon>Campylobacterota</taxon>
        <taxon>Epsilonproteobacteria</taxon>
        <taxon>Campylobacterales</taxon>
        <taxon>Helicobacteraceae</taxon>
        <taxon>Helicobacter</taxon>
    </lineage>
</organism>
<dbReference type="EMBL" id="CP003479">
    <property type="protein sequence ID" value="AFI04728.1"/>
    <property type="molecule type" value="Genomic_DNA"/>
</dbReference>
<dbReference type="InterPro" id="IPR002718">
    <property type="entry name" value="OMP_Helicobacter"/>
</dbReference>
<dbReference type="RefSeq" id="WP_014661595.1">
    <property type="nucleotide sequence ID" value="NC_017737.1"/>
</dbReference>
<dbReference type="PATRIC" id="fig|182217.3.peg.1555"/>
<reference evidence="3" key="1">
    <citation type="submission" date="2012-04" db="EMBL/GenBank/DDBJ databases">
        <title>Complete genome sequence of Helicobacter cetorum strain MIT 00-7128.</title>
        <authorList>
            <person name="Kersulyte D."/>
            <person name="Berg D.E."/>
        </authorList>
    </citation>
    <scope>NUCLEOTIDE SEQUENCE [LARGE SCALE GENOMIC DNA]</scope>
    <source>
        <strain evidence="3">MIT 00-7128</strain>
    </source>
</reference>
<keyword evidence="3" id="KW-1185">Reference proteome</keyword>
<proteinExistence type="predicted"/>
<evidence type="ECO:0000313" key="3">
    <source>
        <dbReference type="Proteomes" id="UP000005010"/>
    </source>
</evidence>